<accession>A0AC61RTE6</accession>
<keyword evidence="1" id="KW-0966">Cell projection</keyword>
<keyword evidence="2" id="KW-1185">Reference proteome</keyword>
<sequence>MEDFMDVLEKENGEYERLTELSREKRQIIIDGNIPALEEITSREQEITSVLKNLEKKREEVVNDMSIVLSKKPEELTLTNMIAFLNKQPKEQQQLQELKEKLHATLEQMAEINNQNEVLLQHAIEMAEFDLTLFKSMRQAPVTANYDKRANNTGDLLGSSGFDAKQ</sequence>
<keyword evidence="1" id="KW-0969">Cilium</keyword>
<reference evidence="1" key="1">
    <citation type="submission" date="2019-04" db="EMBL/GenBank/DDBJ databases">
        <title>Microbes associate with the intestines of laboratory mice.</title>
        <authorList>
            <person name="Navarre W."/>
            <person name="Wong E."/>
            <person name="Huang K."/>
            <person name="Tropini C."/>
            <person name="Ng K."/>
            <person name="Yu B."/>
        </authorList>
    </citation>
    <scope>NUCLEOTIDE SEQUENCE</scope>
    <source>
        <strain evidence="1">NM01_1-7b</strain>
    </source>
</reference>
<dbReference type="Proteomes" id="UP000304953">
    <property type="component" value="Unassembled WGS sequence"/>
</dbReference>
<dbReference type="EMBL" id="SRYA01000034">
    <property type="protein sequence ID" value="TGY95162.1"/>
    <property type="molecule type" value="Genomic_DNA"/>
</dbReference>
<keyword evidence="1" id="KW-0282">Flagellum</keyword>
<organism evidence="1 2">
    <name type="scientific">Petralouisia muris</name>
    <dbReference type="NCBI Taxonomy" id="3032872"/>
    <lineage>
        <taxon>Bacteria</taxon>
        <taxon>Bacillati</taxon>
        <taxon>Bacillota</taxon>
        <taxon>Clostridia</taxon>
        <taxon>Lachnospirales</taxon>
        <taxon>Lachnospiraceae</taxon>
        <taxon>Petralouisia</taxon>
    </lineage>
</organism>
<comment type="caution">
    <text evidence="1">The sequence shown here is derived from an EMBL/GenBank/DDBJ whole genome shotgun (WGS) entry which is preliminary data.</text>
</comment>
<gene>
    <name evidence="1" type="ORF">E5329_16425</name>
</gene>
<name>A0AC61RTE6_9FIRM</name>
<proteinExistence type="predicted"/>
<protein>
    <submittedName>
        <fullName evidence="1">Flagellar protein FlgN</fullName>
    </submittedName>
</protein>
<evidence type="ECO:0000313" key="1">
    <source>
        <dbReference type="EMBL" id="TGY95162.1"/>
    </source>
</evidence>
<evidence type="ECO:0000313" key="2">
    <source>
        <dbReference type="Proteomes" id="UP000304953"/>
    </source>
</evidence>